<gene>
    <name evidence="2" type="ORF">FX982_03057</name>
</gene>
<reference evidence="3" key="1">
    <citation type="submission" date="2019-12" db="EMBL/GenBank/DDBJ databases">
        <title>Endophytic bacteria associated with Panax ginseng seedlings.</title>
        <authorList>
            <person name="Park J.M."/>
            <person name="Shin R."/>
            <person name="Jo S.H."/>
        </authorList>
    </citation>
    <scope>NUCLEOTIDE SEQUENCE [LARGE SCALE GENOMIC DNA]</scope>
    <source>
        <strain evidence="3">PgKB30</strain>
    </source>
</reference>
<name>A0A6M8MJK8_9PSED</name>
<dbReference type="Proteomes" id="UP000501989">
    <property type="component" value="Chromosome"/>
</dbReference>
<protein>
    <submittedName>
        <fullName evidence="2">Uncharacterized protein</fullName>
    </submittedName>
</protein>
<proteinExistence type="predicted"/>
<evidence type="ECO:0000313" key="3">
    <source>
        <dbReference type="Proteomes" id="UP000501989"/>
    </source>
</evidence>
<evidence type="ECO:0000313" key="2">
    <source>
        <dbReference type="EMBL" id="QKF52076.1"/>
    </source>
</evidence>
<dbReference type="AlphaFoldDB" id="A0A6M8MJK8"/>
<dbReference type="RefSeq" id="WP_172611481.1">
    <property type="nucleotide sequence ID" value="NZ_CP053746.1"/>
</dbReference>
<keyword evidence="3" id="KW-1185">Reference proteome</keyword>
<dbReference type="EMBL" id="CP053746">
    <property type="protein sequence ID" value="QKF52076.1"/>
    <property type="molecule type" value="Genomic_DNA"/>
</dbReference>
<dbReference type="KEGG" id="pgg:FX982_03057"/>
<feature type="region of interest" description="Disordered" evidence="1">
    <location>
        <begin position="46"/>
        <end position="66"/>
    </location>
</feature>
<organism evidence="2 3">
    <name type="scientific">Pseudomonas graminis</name>
    <dbReference type="NCBI Taxonomy" id="158627"/>
    <lineage>
        <taxon>Bacteria</taxon>
        <taxon>Pseudomonadati</taxon>
        <taxon>Pseudomonadota</taxon>
        <taxon>Gammaproteobacteria</taxon>
        <taxon>Pseudomonadales</taxon>
        <taxon>Pseudomonadaceae</taxon>
        <taxon>Pseudomonas</taxon>
    </lineage>
</organism>
<evidence type="ECO:0000256" key="1">
    <source>
        <dbReference type="SAM" id="MobiDB-lite"/>
    </source>
</evidence>
<sequence length="66" mass="6804">MDFKDVAEVITTSSTSGANDLLGKGWTLLAVVAGNSGPDFVFGRHKGQPKLAGKKNSGELLGDADL</sequence>
<accession>A0A6M8MJK8</accession>